<dbReference type="PANTHER" id="PTHR36511">
    <property type="entry name" value="MERR FAMILY BACTERIAL REGULATORY PROTEIN"/>
    <property type="match status" value="1"/>
</dbReference>
<dbReference type="GO" id="GO:0003677">
    <property type="term" value="F:DNA binding"/>
    <property type="evidence" value="ECO:0007669"/>
    <property type="project" value="UniProtKB-KW"/>
</dbReference>
<dbReference type="SMART" id="SM00530">
    <property type="entry name" value="HTH_XRE"/>
    <property type="match status" value="1"/>
</dbReference>
<dbReference type="InterPro" id="IPR001387">
    <property type="entry name" value="Cro/C1-type_HTH"/>
</dbReference>
<dbReference type="Proteomes" id="UP001156870">
    <property type="component" value="Unassembled WGS sequence"/>
</dbReference>
<evidence type="ECO:0000259" key="4">
    <source>
        <dbReference type="PROSITE" id="PS50943"/>
    </source>
</evidence>
<dbReference type="CDD" id="cd00093">
    <property type="entry name" value="HTH_XRE"/>
    <property type="match status" value="1"/>
</dbReference>
<protein>
    <submittedName>
        <fullName evidence="5">Transcriptional regulator</fullName>
    </submittedName>
</protein>
<dbReference type="EMBL" id="BSPD01000094">
    <property type="protein sequence ID" value="GLS27945.1"/>
    <property type="molecule type" value="Genomic_DNA"/>
</dbReference>
<keyword evidence="1" id="KW-0805">Transcription regulation</keyword>
<gene>
    <name evidence="5" type="ORF">GCM10007877_36640</name>
</gene>
<dbReference type="SUPFAM" id="SSF47413">
    <property type="entry name" value="lambda repressor-like DNA-binding domains"/>
    <property type="match status" value="1"/>
</dbReference>
<dbReference type="Gene3D" id="1.10.260.40">
    <property type="entry name" value="lambda repressor-like DNA-binding domains"/>
    <property type="match status" value="1"/>
</dbReference>
<dbReference type="InterPro" id="IPR047761">
    <property type="entry name" value="NadS-like"/>
</dbReference>
<proteinExistence type="predicted"/>
<dbReference type="AlphaFoldDB" id="A0AA37T6M2"/>
<evidence type="ECO:0000256" key="2">
    <source>
        <dbReference type="ARBA" id="ARBA00023125"/>
    </source>
</evidence>
<dbReference type="InterPro" id="IPR010982">
    <property type="entry name" value="Lambda_DNA-bd_dom_sf"/>
</dbReference>
<dbReference type="PROSITE" id="PS50943">
    <property type="entry name" value="HTH_CROC1"/>
    <property type="match status" value="1"/>
</dbReference>
<reference evidence="5 6" key="1">
    <citation type="journal article" date="2014" name="Int. J. Syst. Evol. Microbiol.">
        <title>Complete genome sequence of Corynebacterium casei LMG S-19264T (=DSM 44701T), isolated from a smear-ripened cheese.</title>
        <authorList>
            <consortium name="US DOE Joint Genome Institute (JGI-PGF)"/>
            <person name="Walter F."/>
            <person name="Albersmeier A."/>
            <person name="Kalinowski J."/>
            <person name="Ruckert C."/>
        </authorList>
    </citation>
    <scope>NUCLEOTIDE SEQUENCE [LARGE SCALE GENOMIC DNA]</scope>
    <source>
        <strain evidence="5 6">NBRC 110095</strain>
    </source>
</reference>
<accession>A0AA37T6M2</accession>
<name>A0AA37T6M2_9GAMM</name>
<comment type="caution">
    <text evidence="5">The sequence shown here is derived from an EMBL/GenBank/DDBJ whole genome shotgun (WGS) entry which is preliminary data.</text>
</comment>
<dbReference type="RefSeq" id="WP_232594814.1">
    <property type="nucleotide sequence ID" value="NZ_BSPD01000094.1"/>
</dbReference>
<evidence type="ECO:0000313" key="5">
    <source>
        <dbReference type="EMBL" id="GLS27945.1"/>
    </source>
</evidence>
<feature type="domain" description="HTH cro/C1-type" evidence="4">
    <location>
        <begin position="37"/>
        <end position="73"/>
    </location>
</feature>
<evidence type="ECO:0000313" key="6">
    <source>
        <dbReference type="Proteomes" id="UP001156870"/>
    </source>
</evidence>
<keyword evidence="2" id="KW-0238">DNA-binding</keyword>
<dbReference type="InterPro" id="IPR052359">
    <property type="entry name" value="HTH-type_reg/antitoxin"/>
</dbReference>
<organism evidence="5 6">
    <name type="scientific">Marinibactrum halimedae</name>
    <dbReference type="NCBI Taxonomy" id="1444977"/>
    <lineage>
        <taxon>Bacteria</taxon>
        <taxon>Pseudomonadati</taxon>
        <taxon>Pseudomonadota</taxon>
        <taxon>Gammaproteobacteria</taxon>
        <taxon>Cellvibrionales</taxon>
        <taxon>Cellvibrionaceae</taxon>
        <taxon>Marinibactrum</taxon>
    </lineage>
</organism>
<keyword evidence="6" id="KW-1185">Reference proteome</keyword>
<dbReference type="PANTHER" id="PTHR36511:SF4">
    <property type="entry name" value="ANTITOXIN MQSA"/>
    <property type="match status" value="1"/>
</dbReference>
<keyword evidence="3" id="KW-0804">Transcription</keyword>
<sequence length="96" mass="10777">MKDEIFDELLASVQEMDDVVQGKKAAAKVTEFPEPEVKHIREKTGLSQMRFASLIGVSKRTLENWEQGRRQPTGPAKALLRIVEADPKHALKTLHG</sequence>
<evidence type="ECO:0000256" key="3">
    <source>
        <dbReference type="ARBA" id="ARBA00023163"/>
    </source>
</evidence>
<evidence type="ECO:0000256" key="1">
    <source>
        <dbReference type="ARBA" id="ARBA00023015"/>
    </source>
</evidence>
<dbReference type="Pfam" id="PF13560">
    <property type="entry name" value="HTH_31"/>
    <property type="match status" value="1"/>
</dbReference>
<dbReference type="NCBIfam" id="NF041265">
    <property type="entry name" value="NadS"/>
    <property type="match status" value="1"/>
</dbReference>